<dbReference type="STRING" id="307507.A0A2V0P9I5"/>
<feature type="signal peptide" evidence="2">
    <location>
        <begin position="1"/>
        <end position="42"/>
    </location>
</feature>
<dbReference type="Proteomes" id="UP000247498">
    <property type="component" value="Unassembled WGS sequence"/>
</dbReference>
<comment type="caution">
    <text evidence="3">The sequence shown here is derived from an EMBL/GenBank/DDBJ whole genome shotgun (WGS) entry which is preliminary data.</text>
</comment>
<dbReference type="InParanoid" id="A0A2V0P9I5"/>
<accession>A0A2V0P9I5</accession>
<protein>
    <submittedName>
        <fullName evidence="3">Uncharacterized protein</fullName>
    </submittedName>
</protein>
<feature type="region of interest" description="Disordered" evidence="1">
    <location>
        <begin position="173"/>
        <end position="194"/>
    </location>
</feature>
<sequence>MAIRDFGSRHSAAIAPRPRQGGARQWARLLLLAAALVAACTASGPGAAVHELTAATFEHDTQAATGQTTGHWLVLFVGGGSSPAQAAAERAWDELAAGGEDEAPLEHTALFAKVDVGRHPEVGRRFGLSQAELPAAILLRDRQMYRLPLPLPEARDACAHAAMDFLAGGWQEADGEEVPPESAGRGRGGAPAGAAGRDTLAGALSNLLGVEVDAQDAQKIVALGAGFVAVAMGSYLCAGGSRGPRRLAAQPLPLPPQRGPQVAAGAAAPAASQAGGGAAKRLSRKDRSA</sequence>
<dbReference type="InterPro" id="IPR036249">
    <property type="entry name" value="Thioredoxin-like_sf"/>
</dbReference>
<reference evidence="3 4" key="1">
    <citation type="journal article" date="2018" name="Sci. Rep.">
        <title>Raphidocelis subcapitata (=Pseudokirchneriella subcapitata) provides an insight into genome evolution and environmental adaptations in the Sphaeropleales.</title>
        <authorList>
            <person name="Suzuki S."/>
            <person name="Yamaguchi H."/>
            <person name="Nakajima N."/>
            <person name="Kawachi M."/>
        </authorList>
    </citation>
    <scope>NUCLEOTIDE SEQUENCE [LARGE SCALE GENOMIC DNA]</scope>
    <source>
        <strain evidence="3 4">NIES-35</strain>
    </source>
</reference>
<dbReference type="EMBL" id="BDRX01000081">
    <property type="protein sequence ID" value="GBF96518.1"/>
    <property type="molecule type" value="Genomic_DNA"/>
</dbReference>
<dbReference type="AlphaFoldDB" id="A0A2V0P9I5"/>
<feature type="compositionally biased region" description="Low complexity" evidence="1">
    <location>
        <begin position="259"/>
        <end position="273"/>
    </location>
</feature>
<dbReference type="SUPFAM" id="SSF52833">
    <property type="entry name" value="Thioredoxin-like"/>
    <property type="match status" value="1"/>
</dbReference>
<keyword evidence="2" id="KW-0732">Signal</keyword>
<organism evidence="3 4">
    <name type="scientific">Raphidocelis subcapitata</name>
    <dbReference type="NCBI Taxonomy" id="307507"/>
    <lineage>
        <taxon>Eukaryota</taxon>
        <taxon>Viridiplantae</taxon>
        <taxon>Chlorophyta</taxon>
        <taxon>core chlorophytes</taxon>
        <taxon>Chlorophyceae</taxon>
        <taxon>CS clade</taxon>
        <taxon>Sphaeropleales</taxon>
        <taxon>Selenastraceae</taxon>
        <taxon>Raphidocelis</taxon>
    </lineage>
</organism>
<evidence type="ECO:0000313" key="4">
    <source>
        <dbReference type="Proteomes" id="UP000247498"/>
    </source>
</evidence>
<keyword evidence="4" id="KW-1185">Reference proteome</keyword>
<evidence type="ECO:0000313" key="3">
    <source>
        <dbReference type="EMBL" id="GBF96518.1"/>
    </source>
</evidence>
<dbReference type="PANTHER" id="PTHR19991:SF2">
    <property type="entry name" value="GH08893P"/>
    <property type="match status" value="1"/>
</dbReference>
<evidence type="ECO:0000256" key="1">
    <source>
        <dbReference type="SAM" id="MobiDB-lite"/>
    </source>
</evidence>
<gene>
    <name evidence="3" type="ORF">Rsub_09860</name>
</gene>
<feature type="region of interest" description="Disordered" evidence="1">
    <location>
        <begin position="246"/>
        <end position="289"/>
    </location>
</feature>
<dbReference type="OrthoDB" id="72053at2759"/>
<proteinExistence type="predicted"/>
<name>A0A2V0P9I5_9CHLO</name>
<evidence type="ECO:0000256" key="2">
    <source>
        <dbReference type="SAM" id="SignalP"/>
    </source>
</evidence>
<feature type="chain" id="PRO_5016031620" evidence="2">
    <location>
        <begin position="43"/>
        <end position="289"/>
    </location>
</feature>
<dbReference type="PANTHER" id="PTHR19991">
    <property type="entry name" value="L 2 01289"/>
    <property type="match status" value="1"/>
</dbReference>